<dbReference type="GO" id="GO:0016887">
    <property type="term" value="F:ATP hydrolysis activity"/>
    <property type="evidence" value="ECO:0007669"/>
    <property type="project" value="InterPro"/>
</dbReference>
<dbReference type="Pfam" id="PF00005">
    <property type="entry name" value="ABC_tran"/>
    <property type="match status" value="1"/>
</dbReference>
<evidence type="ECO:0000313" key="10">
    <source>
        <dbReference type="Proteomes" id="UP000247792"/>
    </source>
</evidence>
<keyword evidence="3" id="KW-1003">Cell membrane</keyword>
<comment type="caution">
    <text evidence="9">The sequence shown here is derived from an EMBL/GenBank/DDBJ whole genome shotgun (WGS) entry which is preliminary data.</text>
</comment>
<dbReference type="InterPro" id="IPR027417">
    <property type="entry name" value="P-loop_NTPase"/>
</dbReference>
<dbReference type="PANTHER" id="PTHR42788">
    <property type="entry name" value="TAURINE IMPORT ATP-BINDING PROTEIN-RELATED"/>
    <property type="match status" value="1"/>
</dbReference>
<dbReference type="RefSeq" id="WP_110256420.1">
    <property type="nucleotide sequence ID" value="NZ_QJKB01000006.1"/>
</dbReference>
<keyword evidence="4" id="KW-0547">Nucleotide-binding</keyword>
<evidence type="ECO:0000256" key="4">
    <source>
        <dbReference type="ARBA" id="ARBA00022741"/>
    </source>
</evidence>
<dbReference type="PROSITE" id="PS50893">
    <property type="entry name" value="ABC_TRANSPORTER_2"/>
    <property type="match status" value="1"/>
</dbReference>
<protein>
    <submittedName>
        <fullName evidence="9">Sulfonate transport system ATP-binding protein</fullName>
    </submittedName>
</protein>
<evidence type="ECO:0000256" key="2">
    <source>
        <dbReference type="ARBA" id="ARBA00022448"/>
    </source>
</evidence>
<dbReference type="SMART" id="SM00382">
    <property type="entry name" value="AAA"/>
    <property type="match status" value="1"/>
</dbReference>
<organism evidence="9 10">
    <name type="scientific">Undibacterium pigrum</name>
    <dbReference type="NCBI Taxonomy" id="401470"/>
    <lineage>
        <taxon>Bacteria</taxon>
        <taxon>Pseudomonadati</taxon>
        <taxon>Pseudomonadota</taxon>
        <taxon>Betaproteobacteria</taxon>
        <taxon>Burkholderiales</taxon>
        <taxon>Oxalobacteraceae</taxon>
        <taxon>Undibacterium</taxon>
    </lineage>
</organism>
<evidence type="ECO:0000256" key="5">
    <source>
        <dbReference type="ARBA" id="ARBA00022840"/>
    </source>
</evidence>
<keyword evidence="7" id="KW-0472">Membrane</keyword>
<dbReference type="InterPro" id="IPR017871">
    <property type="entry name" value="ABC_transporter-like_CS"/>
</dbReference>
<name>A0A318JP51_9BURK</name>
<dbReference type="EMBL" id="QJKB01000006">
    <property type="protein sequence ID" value="PXX41983.1"/>
    <property type="molecule type" value="Genomic_DNA"/>
</dbReference>
<evidence type="ECO:0000256" key="3">
    <source>
        <dbReference type="ARBA" id="ARBA00022475"/>
    </source>
</evidence>
<dbReference type="PANTHER" id="PTHR42788:SF17">
    <property type="entry name" value="ALIPHATIC SULFONATES IMPORT ATP-BINDING PROTEIN SSUB"/>
    <property type="match status" value="1"/>
</dbReference>
<dbReference type="InterPro" id="IPR050166">
    <property type="entry name" value="ABC_transporter_ATP-bind"/>
</dbReference>
<evidence type="ECO:0000313" key="9">
    <source>
        <dbReference type="EMBL" id="PXX41983.1"/>
    </source>
</evidence>
<dbReference type="InterPro" id="IPR003439">
    <property type="entry name" value="ABC_transporter-like_ATP-bd"/>
</dbReference>
<sequence length="313" mass="34528">MMRQFPEFPMSAVADIVALREELDGGWEQTAIGEWGTAESRETKESKTGSRGTALNLRVIQKSYQGRQVLKSLNLQVEAGEFVAVIGRSGCGKSTLLRLIAGLEQADSGSLEFGEENSSNFNKKPDTRVMFQDSRLLPWKSVIANVALGLKDEKDLARQALEKVALAERADEWPSVLSGGQRQRVALARALVHEPALLLLDEPLGALDALTRIEMQNLIESLWQQRGFTAVLVTHDVQEAIALADRVILIEDGQITLDTRIALPRPRARGNPQFAALEESILQRVLQKPSVTPDTELGDLSLHRTVHQVAWAI</sequence>
<evidence type="ECO:0000256" key="7">
    <source>
        <dbReference type="ARBA" id="ARBA00023136"/>
    </source>
</evidence>
<evidence type="ECO:0000256" key="6">
    <source>
        <dbReference type="ARBA" id="ARBA00022967"/>
    </source>
</evidence>
<dbReference type="AlphaFoldDB" id="A0A318JP51"/>
<dbReference type="PROSITE" id="PS00211">
    <property type="entry name" value="ABC_TRANSPORTER_1"/>
    <property type="match status" value="1"/>
</dbReference>
<dbReference type="SUPFAM" id="SSF52540">
    <property type="entry name" value="P-loop containing nucleoside triphosphate hydrolases"/>
    <property type="match status" value="1"/>
</dbReference>
<keyword evidence="10" id="KW-1185">Reference proteome</keyword>
<keyword evidence="2" id="KW-0813">Transport</keyword>
<dbReference type="OrthoDB" id="9783039at2"/>
<dbReference type="InterPro" id="IPR003593">
    <property type="entry name" value="AAA+_ATPase"/>
</dbReference>
<reference evidence="9 10" key="1">
    <citation type="submission" date="2018-05" db="EMBL/GenBank/DDBJ databases">
        <title>Genomic Encyclopedia of Type Strains, Phase IV (KMG-IV): sequencing the most valuable type-strain genomes for metagenomic binning, comparative biology and taxonomic classification.</title>
        <authorList>
            <person name="Goeker M."/>
        </authorList>
    </citation>
    <scope>NUCLEOTIDE SEQUENCE [LARGE SCALE GENOMIC DNA]</scope>
    <source>
        <strain evidence="9 10">DSM 19792</strain>
    </source>
</reference>
<feature type="domain" description="ABC transporter" evidence="8">
    <location>
        <begin position="55"/>
        <end position="277"/>
    </location>
</feature>
<accession>A0A318JP51</accession>
<keyword evidence="5 9" id="KW-0067">ATP-binding</keyword>
<dbReference type="Gene3D" id="3.40.50.300">
    <property type="entry name" value="P-loop containing nucleotide triphosphate hydrolases"/>
    <property type="match status" value="1"/>
</dbReference>
<evidence type="ECO:0000259" key="8">
    <source>
        <dbReference type="PROSITE" id="PS50893"/>
    </source>
</evidence>
<comment type="similarity">
    <text evidence="1">Belongs to the ABC transporter superfamily.</text>
</comment>
<keyword evidence="6" id="KW-1278">Translocase</keyword>
<dbReference type="Proteomes" id="UP000247792">
    <property type="component" value="Unassembled WGS sequence"/>
</dbReference>
<evidence type="ECO:0000256" key="1">
    <source>
        <dbReference type="ARBA" id="ARBA00005417"/>
    </source>
</evidence>
<gene>
    <name evidence="9" type="ORF">DFR42_106162</name>
</gene>
<dbReference type="GO" id="GO:0005524">
    <property type="term" value="F:ATP binding"/>
    <property type="evidence" value="ECO:0007669"/>
    <property type="project" value="UniProtKB-KW"/>
</dbReference>
<proteinExistence type="inferred from homology"/>